<name>A0A2U8WG04_9HYPH</name>
<dbReference type="AlphaFoldDB" id="A0A2U8WG04"/>
<accession>A0A2U8WG04</accession>
<proteinExistence type="predicted"/>
<evidence type="ECO:0000256" key="1">
    <source>
        <dbReference type="SAM" id="MobiDB-lite"/>
    </source>
</evidence>
<gene>
    <name evidence="2" type="ORF">DK419_00880</name>
</gene>
<evidence type="ECO:0000313" key="3">
    <source>
        <dbReference type="Proteomes" id="UP000245444"/>
    </source>
</evidence>
<organism evidence="2 3">
    <name type="scientific">Methylobacterium terrae</name>
    <dbReference type="NCBI Taxonomy" id="2202827"/>
    <lineage>
        <taxon>Bacteria</taxon>
        <taxon>Pseudomonadati</taxon>
        <taxon>Pseudomonadota</taxon>
        <taxon>Alphaproteobacteria</taxon>
        <taxon>Hyphomicrobiales</taxon>
        <taxon>Methylobacteriaceae</taxon>
        <taxon>Methylobacterium</taxon>
    </lineage>
</organism>
<dbReference type="Proteomes" id="UP000245444">
    <property type="component" value="Chromosome"/>
</dbReference>
<keyword evidence="3" id="KW-1185">Reference proteome</keyword>
<dbReference type="KEGG" id="mtea:DK419_00880"/>
<feature type="region of interest" description="Disordered" evidence="1">
    <location>
        <begin position="61"/>
        <end position="91"/>
    </location>
</feature>
<evidence type="ECO:0000313" key="2">
    <source>
        <dbReference type="EMBL" id="AWN45063.1"/>
    </source>
</evidence>
<dbReference type="EMBL" id="CP029553">
    <property type="protein sequence ID" value="AWN45063.1"/>
    <property type="molecule type" value="Genomic_DNA"/>
</dbReference>
<protein>
    <submittedName>
        <fullName evidence="2">Uncharacterized protein</fullName>
    </submittedName>
</protein>
<reference evidence="2 3" key="1">
    <citation type="submission" date="2018-05" db="EMBL/GenBank/DDBJ databases">
        <title>Complete Genome Sequence of Methylobacterium sp. 17Sr1-28.</title>
        <authorList>
            <person name="Srinivasan S."/>
        </authorList>
    </citation>
    <scope>NUCLEOTIDE SEQUENCE [LARGE SCALE GENOMIC DNA]</scope>
    <source>
        <strain evidence="2 3">17Sr1-28</strain>
    </source>
</reference>
<sequence>MAASPSPDDTVDVGSLGPGLQAALQLRFSHRATVVSATVCLPTVVGSMSWRAATDITRCPGDAGSLDGSPHSSWRCRGESGRSRIIPPARE</sequence>